<dbReference type="Proteomes" id="UP001642360">
    <property type="component" value="Unassembled WGS sequence"/>
</dbReference>
<keyword evidence="2" id="KW-1185">Reference proteome</keyword>
<sequence length="114" mass="13015">MKFAIIQDSATPTTLIVRQYLMQIHSTTHLAFHQKKDNSIVALKLIKVIKRDRPSIENADSQLNATYFTNQARLPHHPKRGEIPDVKKPRYELLALTHSVIICTICLCLNEILA</sequence>
<gene>
    <name evidence="1" type="ORF">ILEXP_LOCUS42436</name>
</gene>
<proteinExistence type="predicted"/>
<evidence type="ECO:0000313" key="1">
    <source>
        <dbReference type="EMBL" id="CAK9172757.1"/>
    </source>
</evidence>
<accession>A0ABC8TY64</accession>
<comment type="caution">
    <text evidence="1">The sequence shown here is derived from an EMBL/GenBank/DDBJ whole genome shotgun (WGS) entry which is preliminary data.</text>
</comment>
<dbReference type="AlphaFoldDB" id="A0ABC8TY64"/>
<dbReference type="EMBL" id="CAUOFW020006057">
    <property type="protein sequence ID" value="CAK9172757.1"/>
    <property type="molecule type" value="Genomic_DNA"/>
</dbReference>
<protein>
    <submittedName>
        <fullName evidence="1">Uncharacterized protein</fullName>
    </submittedName>
</protein>
<name>A0ABC8TY64_9AQUA</name>
<reference evidence="1 2" key="1">
    <citation type="submission" date="2024-02" db="EMBL/GenBank/DDBJ databases">
        <authorList>
            <person name="Vignale AGUSTIN F."/>
            <person name="Sosa J E."/>
            <person name="Modenutti C."/>
        </authorList>
    </citation>
    <scope>NUCLEOTIDE SEQUENCE [LARGE SCALE GENOMIC DNA]</scope>
</reference>
<evidence type="ECO:0000313" key="2">
    <source>
        <dbReference type="Proteomes" id="UP001642360"/>
    </source>
</evidence>
<organism evidence="1 2">
    <name type="scientific">Ilex paraguariensis</name>
    <name type="common">yerba mate</name>
    <dbReference type="NCBI Taxonomy" id="185542"/>
    <lineage>
        <taxon>Eukaryota</taxon>
        <taxon>Viridiplantae</taxon>
        <taxon>Streptophyta</taxon>
        <taxon>Embryophyta</taxon>
        <taxon>Tracheophyta</taxon>
        <taxon>Spermatophyta</taxon>
        <taxon>Magnoliopsida</taxon>
        <taxon>eudicotyledons</taxon>
        <taxon>Gunneridae</taxon>
        <taxon>Pentapetalae</taxon>
        <taxon>asterids</taxon>
        <taxon>campanulids</taxon>
        <taxon>Aquifoliales</taxon>
        <taxon>Aquifoliaceae</taxon>
        <taxon>Ilex</taxon>
    </lineage>
</organism>